<dbReference type="InterPro" id="IPR036890">
    <property type="entry name" value="HATPase_C_sf"/>
</dbReference>
<dbReference type="Gene3D" id="3.40.50.2300">
    <property type="match status" value="1"/>
</dbReference>
<evidence type="ECO:0000256" key="2">
    <source>
        <dbReference type="ARBA" id="ARBA00004236"/>
    </source>
</evidence>
<evidence type="ECO:0000256" key="7">
    <source>
        <dbReference type="ARBA" id="ARBA00022741"/>
    </source>
</evidence>
<dbReference type="PRINTS" id="PR00344">
    <property type="entry name" value="BCTRLSENSOR"/>
</dbReference>
<dbReference type="InterPro" id="IPR005467">
    <property type="entry name" value="His_kinase_dom"/>
</dbReference>
<dbReference type="SMART" id="SM00387">
    <property type="entry name" value="HATPase_c"/>
    <property type="match status" value="1"/>
</dbReference>
<comment type="caution">
    <text evidence="18">The sequence shown here is derived from an EMBL/GenBank/DDBJ whole genome shotgun (WGS) entry which is preliminary data.</text>
</comment>
<keyword evidence="14" id="KW-1133">Transmembrane helix</keyword>
<dbReference type="PROSITE" id="PS50112">
    <property type="entry name" value="PAS"/>
    <property type="match status" value="1"/>
</dbReference>
<keyword evidence="19" id="KW-1185">Reference proteome</keyword>
<evidence type="ECO:0000259" key="15">
    <source>
        <dbReference type="PROSITE" id="PS50109"/>
    </source>
</evidence>
<dbReference type="SUPFAM" id="SSF55785">
    <property type="entry name" value="PYP-like sensor domain (PAS domain)"/>
    <property type="match status" value="2"/>
</dbReference>
<dbReference type="InterPro" id="IPR011006">
    <property type="entry name" value="CheY-like_superfamily"/>
</dbReference>
<dbReference type="EMBL" id="JNUP01000049">
    <property type="protein sequence ID" value="KGE72695.1"/>
    <property type="molecule type" value="Genomic_DNA"/>
</dbReference>
<dbReference type="InterPro" id="IPR013656">
    <property type="entry name" value="PAS_4"/>
</dbReference>
<dbReference type="Pfam" id="PF00989">
    <property type="entry name" value="PAS"/>
    <property type="match status" value="1"/>
</dbReference>
<evidence type="ECO:0000313" key="19">
    <source>
        <dbReference type="Proteomes" id="UP000029692"/>
    </source>
</evidence>
<proteinExistence type="predicted"/>
<dbReference type="InterPro" id="IPR003594">
    <property type="entry name" value="HATPase_dom"/>
</dbReference>
<feature type="transmembrane region" description="Helical" evidence="14">
    <location>
        <begin position="107"/>
        <end position="125"/>
    </location>
</feature>
<evidence type="ECO:0000256" key="10">
    <source>
        <dbReference type="ARBA" id="ARBA00023012"/>
    </source>
</evidence>
<dbReference type="SUPFAM" id="SSF52172">
    <property type="entry name" value="CheY-like"/>
    <property type="match status" value="1"/>
</dbReference>
<dbReference type="PROSITE" id="PS50109">
    <property type="entry name" value="HIS_KIN"/>
    <property type="match status" value="1"/>
</dbReference>
<evidence type="ECO:0000256" key="11">
    <source>
        <dbReference type="ARBA" id="ARBA00023136"/>
    </source>
</evidence>
<dbReference type="InterPro" id="IPR001789">
    <property type="entry name" value="Sig_transdc_resp-reg_receiver"/>
</dbReference>
<feature type="domain" description="PAS" evidence="17">
    <location>
        <begin position="458"/>
        <end position="499"/>
    </location>
</feature>
<dbReference type="Gene3D" id="3.30.450.20">
    <property type="entry name" value="PAS domain"/>
    <property type="match status" value="2"/>
</dbReference>
<feature type="modified residue" description="4-aspartylphosphate" evidence="12">
    <location>
        <position position="1053"/>
    </location>
</feature>
<dbReference type="CDD" id="cd00130">
    <property type="entry name" value="PAS"/>
    <property type="match status" value="1"/>
</dbReference>
<dbReference type="SUPFAM" id="SSF55874">
    <property type="entry name" value="ATPase domain of HSP90 chaperone/DNA topoisomerase II/histidine kinase"/>
    <property type="match status" value="1"/>
</dbReference>
<dbReference type="SMART" id="SM00448">
    <property type="entry name" value="REC"/>
    <property type="match status" value="1"/>
</dbReference>
<dbReference type="PANTHER" id="PTHR43047:SF72">
    <property type="entry name" value="OSMOSENSING HISTIDINE PROTEIN KINASE SLN1"/>
    <property type="match status" value="1"/>
</dbReference>
<dbReference type="CDD" id="cd00082">
    <property type="entry name" value="HisKA"/>
    <property type="match status" value="1"/>
</dbReference>
<feature type="transmembrane region" description="Helical" evidence="14">
    <location>
        <begin position="39"/>
        <end position="57"/>
    </location>
</feature>
<dbReference type="Gene3D" id="1.10.287.130">
    <property type="match status" value="1"/>
</dbReference>
<dbReference type="STRING" id="1480694.DC28_06505"/>
<evidence type="ECO:0000256" key="4">
    <source>
        <dbReference type="ARBA" id="ARBA00022475"/>
    </source>
</evidence>
<feature type="region of interest" description="Disordered" evidence="13">
    <location>
        <begin position="941"/>
        <end position="993"/>
    </location>
</feature>
<dbReference type="eggNOG" id="COG2205">
    <property type="taxonomic scope" value="Bacteria"/>
</dbReference>
<dbReference type="Pfam" id="PF17159">
    <property type="entry name" value="MASE3"/>
    <property type="match status" value="1"/>
</dbReference>
<dbReference type="Pfam" id="PF00072">
    <property type="entry name" value="Response_reg"/>
    <property type="match status" value="1"/>
</dbReference>
<dbReference type="Pfam" id="PF02518">
    <property type="entry name" value="HATPase_c"/>
    <property type="match status" value="1"/>
</dbReference>
<dbReference type="InterPro" id="IPR033425">
    <property type="entry name" value="MASE3"/>
</dbReference>
<feature type="compositionally biased region" description="Basic and acidic residues" evidence="13">
    <location>
        <begin position="941"/>
        <end position="957"/>
    </location>
</feature>
<comment type="subcellular location">
    <subcellularLocation>
        <location evidence="2">Cell membrane</location>
    </subcellularLocation>
</comment>
<keyword evidence="4" id="KW-1003">Cell membrane</keyword>
<evidence type="ECO:0000259" key="17">
    <source>
        <dbReference type="PROSITE" id="PS50112"/>
    </source>
</evidence>
<dbReference type="AlphaFoldDB" id="A0A098QXS3"/>
<dbReference type="SUPFAM" id="SSF47384">
    <property type="entry name" value="Homodimeric domain of signal transducing histidine kinase"/>
    <property type="match status" value="1"/>
</dbReference>
<evidence type="ECO:0000256" key="1">
    <source>
        <dbReference type="ARBA" id="ARBA00000085"/>
    </source>
</evidence>
<dbReference type="InterPro" id="IPR003661">
    <property type="entry name" value="HisK_dim/P_dom"/>
</dbReference>
<sequence length="1122" mass="124799">MFLRHTVSKNQVPQFAFLFLVMVILMAAAQAGLVNHRTFHLLLEFLCIFIALGIAAFTHQVHPHLRGSLLLVLGVGYGYVGVLDLLRTISNLELLTGVPGVDARISGALWIAGRGLEGGIILTAVLSGNRANRIGTWHAFSSLLSLGLVALMLLLTEPTADLGDINLVISGVMLLALVLYIRRYWTARKTSLFWYMILILVLSWLAATLYIPLRESWSGTTGAMAAQALKALSFYAVHLGILRWGVRDPAELTFSALNTERLRLVERIRHLKDSNPRTGEQGSQASRLEQLTAQVSAYLVQPGGDLSSRLTVSLEQLAELLTLDYLGFMAVDETREVIESWTGYQYPGSELSNLSRIEGFPGLDGIVDAGRDVIVPSPDEAKAVLTDGQWKWWKRQGITGAFLLPLVSTRGATYILWGVNLGSPLNFQEGLLPRLRTTGEIFAGLVLHFQMERNLESERRRLEMLALTSPAGIVVLNTQGGIVYSNPRAREILGISRGQSPLSDPVMGVRGLDGTELEAHHLPFWQVERERTVLHDLRIQVRMEGRERVLGVNIAPLENSSGDFDGAIAAVEDNTRDFQRQQQLRASRDQYRLLFSTMSEGFALHEIIVNTRGEPVDYRFLEVNPAMEGILGMPAAAVVGKTVLEILPRTEKHWIEEYGKVALTGESICFESYARELGRYFEVSAYQASPGQFATLTRDVTQLRQTFMELRAAKEVAEAANKTREEFLANVSHELRTPINGILGMLSLLQEHDYDEETTNYLELLEQSGQNLFAIVEDLLDVNRLSRHSLRITPKPFQPSRVAQTCIHQVQRLAERKNLDLRYRDETQGVWMVGDEQRISQITLNLLTNGIKYTNSGYVSLEIRAKHGLEIQVQDSGIGIDNPGISRIFEPFAQLENPYTKTHQGIGMGLAVVQGLVDLMMGRISVDSKPGRGSTFLVELPLERHDPPREQLPDVPEHASPVTPAPGISRPEPQAGRPPAQSPETAELTPSPGRYQGRRVLLVEDEAINRLYIQRLLSAQGMIITEAGTGLAAAEQWQRSIDSLQPFDLILMDVGLPGMNGMDVIAAMRKKEPGELRARVCVLTAHAFPEDRKRFLSHGADYYLSKPIRRDTLFGLLDEIWA</sequence>
<dbReference type="EC" id="2.7.13.3" evidence="3"/>
<keyword evidence="8" id="KW-0418">Kinase</keyword>
<dbReference type="InterPro" id="IPR036097">
    <property type="entry name" value="HisK_dim/P_sf"/>
</dbReference>
<keyword evidence="9" id="KW-0067">ATP-binding</keyword>
<feature type="transmembrane region" description="Helical" evidence="14">
    <location>
        <begin position="162"/>
        <end position="181"/>
    </location>
</feature>
<dbReference type="GO" id="GO:0009927">
    <property type="term" value="F:histidine phosphotransfer kinase activity"/>
    <property type="evidence" value="ECO:0007669"/>
    <property type="project" value="TreeGrafter"/>
</dbReference>
<dbReference type="PROSITE" id="PS50110">
    <property type="entry name" value="RESPONSE_REGULATORY"/>
    <property type="match status" value="1"/>
</dbReference>
<dbReference type="InterPro" id="IPR000014">
    <property type="entry name" value="PAS"/>
</dbReference>
<feature type="domain" description="Response regulatory" evidence="16">
    <location>
        <begin position="999"/>
        <end position="1121"/>
    </location>
</feature>
<evidence type="ECO:0000256" key="13">
    <source>
        <dbReference type="SAM" id="MobiDB-lite"/>
    </source>
</evidence>
<dbReference type="InterPro" id="IPR035965">
    <property type="entry name" value="PAS-like_dom_sf"/>
</dbReference>
<dbReference type="GO" id="GO:0000155">
    <property type="term" value="F:phosphorelay sensor kinase activity"/>
    <property type="evidence" value="ECO:0007669"/>
    <property type="project" value="InterPro"/>
</dbReference>
<evidence type="ECO:0000256" key="9">
    <source>
        <dbReference type="ARBA" id="ARBA00022840"/>
    </source>
</evidence>
<dbReference type="FunFam" id="3.30.565.10:FF:000023">
    <property type="entry name" value="PAS domain-containing sensor histidine kinase"/>
    <property type="match status" value="1"/>
</dbReference>
<evidence type="ECO:0000259" key="16">
    <source>
        <dbReference type="PROSITE" id="PS50110"/>
    </source>
</evidence>
<evidence type="ECO:0000256" key="8">
    <source>
        <dbReference type="ARBA" id="ARBA00022777"/>
    </source>
</evidence>
<dbReference type="InterPro" id="IPR004358">
    <property type="entry name" value="Sig_transdc_His_kin-like_C"/>
</dbReference>
<feature type="transmembrane region" description="Helical" evidence="14">
    <location>
        <begin position="69"/>
        <end position="87"/>
    </location>
</feature>
<dbReference type="GO" id="GO:0005524">
    <property type="term" value="F:ATP binding"/>
    <property type="evidence" value="ECO:0007669"/>
    <property type="project" value="UniProtKB-KW"/>
</dbReference>
<keyword evidence="5 12" id="KW-0597">Phosphoprotein</keyword>
<dbReference type="Pfam" id="PF00512">
    <property type="entry name" value="HisKA"/>
    <property type="match status" value="1"/>
</dbReference>
<dbReference type="SMART" id="SM00388">
    <property type="entry name" value="HisKA"/>
    <property type="match status" value="1"/>
</dbReference>
<dbReference type="PANTHER" id="PTHR43047">
    <property type="entry name" value="TWO-COMPONENT HISTIDINE PROTEIN KINASE"/>
    <property type="match status" value="1"/>
</dbReference>
<dbReference type="InterPro" id="IPR013767">
    <property type="entry name" value="PAS_fold"/>
</dbReference>
<dbReference type="NCBIfam" id="TIGR00229">
    <property type="entry name" value="sensory_box"/>
    <property type="match status" value="2"/>
</dbReference>
<comment type="catalytic activity">
    <reaction evidence="1">
        <text>ATP + protein L-histidine = ADP + protein N-phospho-L-histidine.</text>
        <dbReference type="EC" id="2.7.13.3"/>
    </reaction>
</comment>
<accession>A0A098QXS3</accession>
<evidence type="ECO:0000256" key="3">
    <source>
        <dbReference type="ARBA" id="ARBA00012438"/>
    </source>
</evidence>
<dbReference type="Gene3D" id="3.30.565.10">
    <property type="entry name" value="Histidine kinase-like ATPase, C-terminal domain"/>
    <property type="match status" value="1"/>
</dbReference>
<organism evidence="18 19">
    <name type="scientific">Spirochaeta lutea</name>
    <dbReference type="NCBI Taxonomy" id="1480694"/>
    <lineage>
        <taxon>Bacteria</taxon>
        <taxon>Pseudomonadati</taxon>
        <taxon>Spirochaetota</taxon>
        <taxon>Spirochaetia</taxon>
        <taxon>Spirochaetales</taxon>
        <taxon>Spirochaetaceae</taxon>
        <taxon>Spirochaeta</taxon>
    </lineage>
</organism>
<dbReference type="GO" id="GO:0006355">
    <property type="term" value="P:regulation of DNA-templated transcription"/>
    <property type="evidence" value="ECO:0007669"/>
    <property type="project" value="InterPro"/>
</dbReference>
<protein>
    <recommendedName>
        <fullName evidence="3">histidine kinase</fullName>
        <ecNumber evidence="3">2.7.13.3</ecNumber>
    </recommendedName>
</protein>
<dbReference type="SMART" id="SM00091">
    <property type="entry name" value="PAS"/>
    <property type="match status" value="2"/>
</dbReference>
<dbReference type="OrthoDB" id="6192248at2"/>
<dbReference type="Proteomes" id="UP000029692">
    <property type="component" value="Unassembled WGS sequence"/>
</dbReference>
<keyword evidence="6" id="KW-0808">Transferase</keyword>
<keyword evidence="14" id="KW-0812">Transmembrane</keyword>
<evidence type="ECO:0000313" key="18">
    <source>
        <dbReference type="EMBL" id="KGE72695.1"/>
    </source>
</evidence>
<evidence type="ECO:0000256" key="12">
    <source>
        <dbReference type="PROSITE-ProRule" id="PRU00169"/>
    </source>
</evidence>
<gene>
    <name evidence="18" type="ORF">DC28_06505</name>
</gene>
<evidence type="ECO:0000256" key="14">
    <source>
        <dbReference type="SAM" id="Phobius"/>
    </source>
</evidence>
<keyword evidence="11 14" id="KW-0472">Membrane</keyword>
<keyword evidence="10" id="KW-0902">Two-component regulatory system</keyword>
<dbReference type="CDD" id="cd17546">
    <property type="entry name" value="REC_hyHK_CKI1_RcsC-like"/>
    <property type="match status" value="1"/>
</dbReference>
<name>A0A098QXS3_9SPIO</name>
<dbReference type="Pfam" id="PF08448">
    <property type="entry name" value="PAS_4"/>
    <property type="match status" value="1"/>
</dbReference>
<dbReference type="RefSeq" id="WP_037546959.1">
    <property type="nucleotide sequence ID" value="NZ_JNUP01000049.1"/>
</dbReference>
<evidence type="ECO:0000256" key="5">
    <source>
        <dbReference type="ARBA" id="ARBA00022553"/>
    </source>
</evidence>
<evidence type="ECO:0000256" key="6">
    <source>
        <dbReference type="ARBA" id="ARBA00022679"/>
    </source>
</evidence>
<keyword evidence="7" id="KW-0547">Nucleotide-binding</keyword>
<feature type="transmembrane region" description="Helical" evidence="14">
    <location>
        <begin position="137"/>
        <end position="156"/>
    </location>
</feature>
<reference evidence="18 19" key="1">
    <citation type="submission" date="2014-05" db="EMBL/GenBank/DDBJ databases">
        <title>De novo Genome Sequence of Spirocheata sp.</title>
        <authorList>
            <person name="Shivani Y."/>
            <person name="Subhash Y."/>
            <person name="Tushar L."/>
            <person name="Sasikala C."/>
            <person name="Ramana C.V."/>
        </authorList>
    </citation>
    <scope>NUCLEOTIDE SEQUENCE [LARGE SCALE GENOMIC DNA]</scope>
    <source>
        <strain evidence="18 19">JC230</strain>
    </source>
</reference>
<feature type="domain" description="Histidine kinase" evidence="15">
    <location>
        <begin position="730"/>
        <end position="944"/>
    </location>
</feature>
<feature type="transmembrane region" description="Helical" evidence="14">
    <location>
        <begin position="12"/>
        <end position="33"/>
    </location>
</feature>
<dbReference type="GO" id="GO:0005886">
    <property type="term" value="C:plasma membrane"/>
    <property type="evidence" value="ECO:0007669"/>
    <property type="project" value="UniProtKB-SubCell"/>
</dbReference>
<feature type="transmembrane region" description="Helical" evidence="14">
    <location>
        <begin position="193"/>
        <end position="213"/>
    </location>
</feature>